<sequence length="202" mass="21600">MAAAIAPTSQDMTAAAEFDVCNGEERIMAFESFDMAVRLCLSSSTRRSNPRLQSASCARASQCMVCLPIGASSCGSCGFPLDLCCVCFKAETDSSYSILDLKSVQPYVASGCAADCMATMFKLATTNPLCCCLPKMLPNGVRLGFLRVGDLVPSWLGGFGVPGVGPNFHRVHLQLQKEDALKLRKLLATHPNSKGLKYTEKA</sequence>
<name>A0A383VIH8_TETOB</name>
<protein>
    <submittedName>
        <fullName evidence="1">Uncharacterized protein</fullName>
    </submittedName>
</protein>
<dbReference type="AlphaFoldDB" id="A0A383VIH8"/>
<proteinExistence type="predicted"/>
<accession>A0A383VIH8</accession>
<organism evidence="1 2">
    <name type="scientific">Tetradesmus obliquus</name>
    <name type="common">Green alga</name>
    <name type="synonym">Acutodesmus obliquus</name>
    <dbReference type="NCBI Taxonomy" id="3088"/>
    <lineage>
        <taxon>Eukaryota</taxon>
        <taxon>Viridiplantae</taxon>
        <taxon>Chlorophyta</taxon>
        <taxon>core chlorophytes</taxon>
        <taxon>Chlorophyceae</taxon>
        <taxon>CS clade</taxon>
        <taxon>Sphaeropleales</taxon>
        <taxon>Scenedesmaceae</taxon>
        <taxon>Tetradesmus</taxon>
    </lineage>
</organism>
<evidence type="ECO:0000313" key="1">
    <source>
        <dbReference type="EMBL" id="SZX64730.1"/>
    </source>
</evidence>
<reference evidence="1 2" key="1">
    <citation type="submission" date="2016-10" db="EMBL/GenBank/DDBJ databases">
        <authorList>
            <person name="Cai Z."/>
        </authorList>
    </citation>
    <scope>NUCLEOTIDE SEQUENCE [LARGE SCALE GENOMIC DNA]</scope>
</reference>
<gene>
    <name evidence="1" type="ORF">BQ4739_LOCUS5221</name>
</gene>
<evidence type="ECO:0000313" key="2">
    <source>
        <dbReference type="Proteomes" id="UP000256970"/>
    </source>
</evidence>
<dbReference type="EMBL" id="FNXT01000453">
    <property type="protein sequence ID" value="SZX64730.1"/>
    <property type="molecule type" value="Genomic_DNA"/>
</dbReference>
<dbReference type="Proteomes" id="UP000256970">
    <property type="component" value="Unassembled WGS sequence"/>
</dbReference>
<keyword evidence="2" id="KW-1185">Reference proteome</keyword>